<feature type="transmembrane region" description="Helical" evidence="7">
    <location>
        <begin position="614"/>
        <end position="635"/>
    </location>
</feature>
<dbReference type="EMBL" id="CANTFL010001332">
    <property type="protein sequence ID" value="CAI5737391.1"/>
    <property type="molecule type" value="Genomic_DNA"/>
</dbReference>
<feature type="transmembrane region" description="Helical" evidence="7">
    <location>
        <begin position="78"/>
        <end position="99"/>
    </location>
</feature>
<dbReference type="Pfam" id="PF08022">
    <property type="entry name" value="FAD_binding_8"/>
    <property type="match status" value="1"/>
</dbReference>
<protein>
    <recommendedName>
        <fullName evidence="8">FAD-binding FR-type domain-containing protein</fullName>
    </recommendedName>
</protein>
<dbReference type="Pfam" id="PF08030">
    <property type="entry name" value="NAD_binding_6"/>
    <property type="match status" value="1"/>
</dbReference>
<dbReference type="SUPFAM" id="SSF63380">
    <property type="entry name" value="Riboflavin synthase domain-like"/>
    <property type="match status" value="1"/>
</dbReference>
<evidence type="ECO:0000259" key="8">
    <source>
        <dbReference type="PROSITE" id="PS51384"/>
    </source>
</evidence>
<dbReference type="GO" id="GO:0016491">
    <property type="term" value="F:oxidoreductase activity"/>
    <property type="evidence" value="ECO:0007669"/>
    <property type="project" value="UniProtKB-KW"/>
</dbReference>
<evidence type="ECO:0000256" key="3">
    <source>
        <dbReference type="ARBA" id="ARBA00022989"/>
    </source>
</evidence>
<keyword evidence="2 7" id="KW-0812">Transmembrane</keyword>
<gene>
    <name evidence="9" type="ORF">HBR001_LOCUS7142</name>
</gene>
<dbReference type="AlphaFoldDB" id="A0AAV0UQ30"/>
<evidence type="ECO:0000256" key="2">
    <source>
        <dbReference type="ARBA" id="ARBA00022692"/>
    </source>
</evidence>
<dbReference type="InterPro" id="IPR039261">
    <property type="entry name" value="FNR_nucleotide-bd"/>
</dbReference>
<accession>A0AAV0UQ30</accession>
<dbReference type="InterPro" id="IPR013112">
    <property type="entry name" value="FAD-bd_8"/>
</dbReference>
<feature type="transmembrane region" description="Helical" evidence="7">
    <location>
        <begin position="310"/>
        <end position="330"/>
    </location>
</feature>
<dbReference type="InterPro" id="IPR013130">
    <property type="entry name" value="Fe3_Rdtase_TM_dom"/>
</dbReference>
<keyword evidence="10" id="KW-1185">Reference proteome</keyword>
<keyword evidence="4" id="KW-0560">Oxidoreductase</keyword>
<keyword evidence="3 7" id="KW-1133">Transmembrane helix</keyword>
<name>A0AAV0UQ30_HYABA</name>
<dbReference type="SFLD" id="SFLDS00052">
    <property type="entry name" value="Ferric_Reductase_Domain"/>
    <property type="match status" value="1"/>
</dbReference>
<dbReference type="GO" id="GO:0005886">
    <property type="term" value="C:plasma membrane"/>
    <property type="evidence" value="ECO:0007669"/>
    <property type="project" value="TreeGrafter"/>
</dbReference>
<dbReference type="PRINTS" id="PR00410">
    <property type="entry name" value="PHEHYDRXLASE"/>
</dbReference>
<sequence length="790" mass="87665">MERHRTVTTRARATDDTAHSDADRLLGHNDVDDVNDTVDDSGVERSAIGRPKAIRRWGSPPLETVALTLLSKARRLNVAPVVVHCCCAWLFCALLWIRWPVYYDKVYPFFIARVDDKLEVEPVVVSLAVVLPFVCAGTVYLYWRSAPLGFSLVRSGQQLKLVRWLQTHGAITRFTGIDAVDLVAGSGFFLLQLNLVLSKLLVDHTNGKLATSGYLKCTARVLGMNGLFAMATSLLLVARQSFLHEWCGISAERATRYHVVTGQWGLAVSLLHGLWYIVSWYMSGTLAHKLLPCLQDTCTLSQQYTSSRNFFGAVAMAALLVVAVSSLAYVRRRRFHRFIALHTVNSVVVVATALHYYATSFWMVPALLLYGSYRSVSVFGRQRASVVSTTTRSAQVYQLELRRDATAATSDFVPGQYVYIQVAAIGRAWHPFSISSSPLRNRHSFIVDVKVQGPFTARLWTLVHRQQLEAVHVDGYYGTGIHLAPHMVLIAGGSGMTPFLSILDHTKALADASDRDDVLTDTMVELPRTLWVIWTCRDLEFMAAYAELLDAVKRCSRWKCKMWLHLTHAGSCGRMDESEDDDTEPDDVSDASTPRVQRFYPTSSKPYVFSGHNAALGLPLFAGSALGCGLLMWWVYQLEELSARSFTKRLMLLLAGALGAVLGASSALHLQQRWNARKGAKESGSDNDIVMGAMEAVGLDVTSPATPATPRSMPSTAQCLLNRSFRIENGRPDLGSRLRYVHGEIRENYGMKAEVALLVSGPAELQQDVLLQARKFLQPAFDVQQKSFLL</sequence>
<dbReference type="Pfam" id="PF01794">
    <property type="entry name" value="Ferric_reduct"/>
    <property type="match status" value="1"/>
</dbReference>
<comment type="caution">
    <text evidence="9">The sequence shown here is derived from an EMBL/GenBank/DDBJ whole genome shotgun (WGS) entry which is preliminary data.</text>
</comment>
<dbReference type="Proteomes" id="UP001162031">
    <property type="component" value="Unassembled WGS sequence"/>
</dbReference>
<feature type="region of interest" description="Disordered" evidence="6">
    <location>
        <begin position="573"/>
        <end position="594"/>
    </location>
</feature>
<organism evidence="9 10">
    <name type="scientific">Hyaloperonospora brassicae</name>
    <name type="common">Brassica downy mildew</name>
    <name type="synonym">Peronospora brassicae</name>
    <dbReference type="NCBI Taxonomy" id="162125"/>
    <lineage>
        <taxon>Eukaryota</taxon>
        <taxon>Sar</taxon>
        <taxon>Stramenopiles</taxon>
        <taxon>Oomycota</taxon>
        <taxon>Peronosporomycetes</taxon>
        <taxon>Peronosporales</taxon>
        <taxon>Peronosporaceae</taxon>
        <taxon>Hyaloperonospora</taxon>
    </lineage>
</organism>
<dbReference type="InterPro" id="IPR013121">
    <property type="entry name" value="Fe_red_NAD-bd_6"/>
</dbReference>
<feature type="transmembrane region" description="Helical" evidence="7">
    <location>
        <begin position="337"/>
        <end position="356"/>
    </location>
</feature>
<dbReference type="InterPro" id="IPR017927">
    <property type="entry name" value="FAD-bd_FR_type"/>
</dbReference>
<feature type="transmembrane region" description="Helical" evidence="7">
    <location>
        <begin position="182"/>
        <end position="201"/>
    </location>
</feature>
<feature type="compositionally biased region" description="Acidic residues" evidence="6">
    <location>
        <begin position="577"/>
        <end position="589"/>
    </location>
</feature>
<dbReference type="Gene3D" id="2.40.30.10">
    <property type="entry name" value="Translation factors"/>
    <property type="match status" value="1"/>
</dbReference>
<dbReference type="PROSITE" id="PS51384">
    <property type="entry name" value="FAD_FR"/>
    <property type="match status" value="1"/>
</dbReference>
<evidence type="ECO:0000256" key="6">
    <source>
        <dbReference type="SAM" id="MobiDB-lite"/>
    </source>
</evidence>
<dbReference type="CDD" id="cd06186">
    <property type="entry name" value="NOX_Duox_like_FAD_NADP"/>
    <property type="match status" value="1"/>
</dbReference>
<dbReference type="SUPFAM" id="SSF52343">
    <property type="entry name" value="Ferredoxin reductase-like, C-terminal NADP-linked domain"/>
    <property type="match status" value="1"/>
</dbReference>
<evidence type="ECO:0000313" key="9">
    <source>
        <dbReference type="EMBL" id="CAI5737391.1"/>
    </source>
</evidence>
<feature type="transmembrane region" description="Helical" evidence="7">
    <location>
        <begin position="259"/>
        <end position="282"/>
    </location>
</feature>
<feature type="transmembrane region" description="Helical" evidence="7">
    <location>
        <begin position="221"/>
        <end position="238"/>
    </location>
</feature>
<evidence type="ECO:0000256" key="5">
    <source>
        <dbReference type="ARBA" id="ARBA00023136"/>
    </source>
</evidence>
<dbReference type="PANTHER" id="PTHR11972">
    <property type="entry name" value="NADPH OXIDASE"/>
    <property type="match status" value="1"/>
</dbReference>
<evidence type="ECO:0000256" key="1">
    <source>
        <dbReference type="ARBA" id="ARBA00004141"/>
    </source>
</evidence>
<feature type="transmembrane region" description="Helical" evidence="7">
    <location>
        <begin position="123"/>
        <end position="143"/>
    </location>
</feature>
<evidence type="ECO:0000256" key="7">
    <source>
        <dbReference type="SAM" id="Phobius"/>
    </source>
</evidence>
<dbReference type="PANTHER" id="PTHR11972:SF193">
    <property type="entry name" value="FAD-BINDING FR-TYPE DOMAIN-CONTAINING PROTEIN"/>
    <property type="match status" value="1"/>
</dbReference>
<dbReference type="Gene3D" id="3.40.50.80">
    <property type="entry name" value="Nucleotide-binding domain of ferredoxin-NADP reductase (FNR) module"/>
    <property type="match status" value="1"/>
</dbReference>
<proteinExistence type="predicted"/>
<dbReference type="SFLD" id="SFLDG01168">
    <property type="entry name" value="Ferric_reductase_subgroup_(FRE"/>
    <property type="match status" value="1"/>
</dbReference>
<evidence type="ECO:0000313" key="10">
    <source>
        <dbReference type="Proteomes" id="UP001162031"/>
    </source>
</evidence>
<dbReference type="InterPro" id="IPR017938">
    <property type="entry name" value="Riboflavin_synthase-like_b-brl"/>
</dbReference>
<reference evidence="9" key="1">
    <citation type="submission" date="2022-12" db="EMBL/GenBank/DDBJ databases">
        <authorList>
            <person name="Webb A."/>
        </authorList>
    </citation>
    <scope>NUCLEOTIDE SEQUENCE</scope>
    <source>
        <strain evidence="9">Hp1</strain>
    </source>
</reference>
<dbReference type="InterPro" id="IPR050369">
    <property type="entry name" value="RBOH/FRE"/>
</dbReference>
<keyword evidence="5 7" id="KW-0472">Membrane</keyword>
<feature type="domain" description="FAD-binding FR-type" evidence="8">
    <location>
        <begin position="379"/>
        <end position="483"/>
    </location>
</feature>
<comment type="subcellular location">
    <subcellularLocation>
        <location evidence="1">Membrane</location>
        <topology evidence="1">Multi-pass membrane protein</topology>
    </subcellularLocation>
</comment>
<feature type="transmembrane region" description="Helical" evidence="7">
    <location>
        <begin position="650"/>
        <end position="670"/>
    </location>
</feature>
<evidence type="ECO:0000256" key="4">
    <source>
        <dbReference type="ARBA" id="ARBA00023002"/>
    </source>
</evidence>